<name>A0A151JSB2_9HYME</name>
<evidence type="ECO:0000259" key="1">
    <source>
        <dbReference type="Pfam" id="PF25597"/>
    </source>
</evidence>
<dbReference type="AlphaFoldDB" id="A0A151JSB2"/>
<keyword evidence="3" id="KW-1185">Reference proteome</keyword>
<protein>
    <submittedName>
        <fullName evidence="2">Copia protein</fullName>
    </submittedName>
</protein>
<gene>
    <name evidence="2" type="ORF">ALC57_00300</name>
</gene>
<organism evidence="2 3">
    <name type="scientific">Trachymyrmex cornetzi</name>
    <dbReference type="NCBI Taxonomy" id="471704"/>
    <lineage>
        <taxon>Eukaryota</taxon>
        <taxon>Metazoa</taxon>
        <taxon>Ecdysozoa</taxon>
        <taxon>Arthropoda</taxon>
        <taxon>Hexapoda</taxon>
        <taxon>Insecta</taxon>
        <taxon>Pterygota</taxon>
        <taxon>Neoptera</taxon>
        <taxon>Endopterygota</taxon>
        <taxon>Hymenoptera</taxon>
        <taxon>Apocrita</taxon>
        <taxon>Aculeata</taxon>
        <taxon>Formicoidea</taxon>
        <taxon>Formicidae</taxon>
        <taxon>Myrmicinae</taxon>
        <taxon>Trachymyrmex</taxon>
    </lineage>
</organism>
<evidence type="ECO:0000313" key="2">
    <source>
        <dbReference type="EMBL" id="KYN30232.1"/>
    </source>
</evidence>
<dbReference type="Pfam" id="PF25597">
    <property type="entry name" value="SH3_retrovirus"/>
    <property type="match status" value="1"/>
</dbReference>
<dbReference type="InterPro" id="IPR057670">
    <property type="entry name" value="SH3_retrovirus"/>
</dbReference>
<accession>A0A151JSB2</accession>
<sequence length="184" mass="21065">TISKDDLEKFRCRALLADHSAIDLKSEFKAEQVGKASNKVRVREWNSFGWISGPISTNSSSHACHVSVHHTTLNAKLDDKIRRFWEVKELVELRQSRTFGSKIFVLDKDSTKDKLSARSFKGIFVGYPREIKGFRVWTPSKHKTIVARDVQFLEEINNISEDSSTLDNLAMEDTSRMKNPPKII</sequence>
<dbReference type="EMBL" id="KQ978539">
    <property type="protein sequence ID" value="KYN30232.1"/>
    <property type="molecule type" value="Genomic_DNA"/>
</dbReference>
<dbReference type="Proteomes" id="UP000078492">
    <property type="component" value="Unassembled WGS sequence"/>
</dbReference>
<reference evidence="2 3" key="1">
    <citation type="submission" date="2015-09" db="EMBL/GenBank/DDBJ databases">
        <title>Trachymyrmex cornetzi WGS genome.</title>
        <authorList>
            <person name="Nygaard S."/>
            <person name="Hu H."/>
            <person name="Boomsma J."/>
            <person name="Zhang G."/>
        </authorList>
    </citation>
    <scope>NUCLEOTIDE SEQUENCE [LARGE SCALE GENOMIC DNA]</scope>
    <source>
        <strain evidence="2">Tcor2-1</strain>
        <tissue evidence="2">Whole body</tissue>
    </source>
</reference>
<feature type="domain" description="Retroviral polymerase SH3-like" evidence="1">
    <location>
        <begin position="101"/>
        <end position="158"/>
    </location>
</feature>
<proteinExistence type="predicted"/>
<feature type="non-terminal residue" evidence="2">
    <location>
        <position position="1"/>
    </location>
</feature>
<evidence type="ECO:0000313" key="3">
    <source>
        <dbReference type="Proteomes" id="UP000078492"/>
    </source>
</evidence>